<dbReference type="PATRIC" id="fig|176090.4.peg.788"/>
<dbReference type="RefSeq" id="WP_084578617.1">
    <property type="nucleotide sequence ID" value="NZ_JPEN01000055.1"/>
</dbReference>
<evidence type="ECO:0000256" key="3">
    <source>
        <dbReference type="PIRSR" id="PIRSR613078-2"/>
    </source>
</evidence>
<dbReference type="InterPro" id="IPR029033">
    <property type="entry name" value="His_PPase_superfam"/>
</dbReference>
<dbReference type="InterPro" id="IPR013078">
    <property type="entry name" value="His_Pase_superF_clade-1"/>
</dbReference>
<name>A0A0A0DH53_9STRE</name>
<evidence type="ECO:0000256" key="2">
    <source>
        <dbReference type="PIRSR" id="PIRSR613078-1"/>
    </source>
</evidence>
<accession>A0A0A0DH53</accession>
<dbReference type="eggNOG" id="COG0406">
    <property type="taxonomic scope" value="Bacteria"/>
</dbReference>
<dbReference type="InterPro" id="IPR051695">
    <property type="entry name" value="Phosphoglycerate_Mutase"/>
</dbReference>
<dbReference type="GO" id="GO:0004331">
    <property type="term" value="F:fructose-2,6-bisphosphate 2-phosphatase activity"/>
    <property type="evidence" value="ECO:0007669"/>
    <property type="project" value="TreeGrafter"/>
</dbReference>
<dbReference type="PROSITE" id="PS00175">
    <property type="entry name" value="PG_MUTASE"/>
    <property type="match status" value="1"/>
</dbReference>
<evidence type="ECO:0000313" key="4">
    <source>
        <dbReference type="EMBL" id="KGM37350.1"/>
    </source>
</evidence>
<comment type="caution">
    <text evidence="4">The sequence shown here is derived from an EMBL/GenBank/DDBJ whole genome shotgun (WGS) entry which is preliminary data.</text>
</comment>
<dbReference type="PANTHER" id="PTHR46517:SF1">
    <property type="entry name" value="FRUCTOSE-2,6-BISPHOSPHATASE TIGAR"/>
    <property type="match status" value="1"/>
</dbReference>
<sequence>MMAKILYLMRHGQTLFNLRHKVQGWCDAPLTDFGIYQAKVAGQYFKDAGITFDDAYSSTQERACDTLELVTEGRVPYQRVKGLKEWNFGTFEGESEDLNPPLPYKDFFVTYGGESQEQVQARMASTILHLMQETDGQSVLMVSHGGAMANFARVWRKNWRLDDLGHMTNCGILKFTFENDQFYLEEVIGHDFSDWEGK</sequence>
<keyword evidence="5" id="KW-1185">Reference proteome</keyword>
<dbReference type="AlphaFoldDB" id="A0A0A0DH53"/>
<feature type="active site" description="Tele-phosphohistidine intermediate" evidence="2">
    <location>
        <position position="11"/>
    </location>
</feature>
<dbReference type="EMBL" id="JPEN01000055">
    <property type="protein sequence ID" value="KGM37350.1"/>
    <property type="molecule type" value="Genomic_DNA"/>
</dbReference>
<dbReference type="SUPFAM" id="SSF53254">
    <property type="entry name" value="Phosphoglycerate mutase-like"/>
    <property type="match status" value="1"/>
</dbReference>
<dbReference type="InterPro" id="IPR001345">
    <property type="entry name" value="PG/BPGM_mutase_AS"/>
</dbReference>
<dbReference type="Gene3D" id="3.40.50.1240">
    <property type="entry name" value="Phosphoglycerate mutase-like"/>
    <property type="match status" value="1"/>
</dbReference>
<reference evidence="4 5" key="1">
    <citation type="submission" date="2014-06" db="EMBL/GenBank/DDBJ databases">
        <authorList>
            <person name="Teng J.L."/>
            <person name="Huang Y."/>
            <person name="Tse H."/>
            <person name="Lau S.K."/>
            <person name="Woo P.C."/>
        </authorList>
    </citation>
    <scope>NUCLEOTIDE SEQUENCE [LARGE SCALE GENOMIC DNA]</scope>
    <source>
        <strain evidence="4 5">HKU4</strain>
    </source>
</reference>
<feature type="binding site" evidence="3">
    <location>
        <begin position="10"/>
        <end position="17"/>
    </location>
    <ligand>
        <name>substrate</name>
    </ligand>
</feature>
<feature type="active site" description="Proton donor/acceptor" evidence="2">
    <location>
        <position position="85"/>
    </location>
</feature>
<evidence type="ECO:0008006" key="6">
    <source>
        <dbReference type="Google" id="ProtNLM"/>
    </source>
</evidence>
<dbReference type="STRING" id="176090.SSIN_0795"/>
<protein>
    <recommendedName>
        <fullName evidence="6">Phosphoglycerate mutase family</fullName>
    </recommendedName>
</protein>
<evidence type="ECO:0000256" key="1">
    <source>
        <dbReference type="ARBA" id="ARBA00022801"/>
    </source>
</evidence>
<keyword evidence="1" id="KW-0378">Hydrolase</keyword>
<dbReference type="GO" id="GO:0043456">
    <property type="term" value="P:regulation of pentose-phosphate shunt"/>
    <property type="evidence" value="ECO:0007669"/>
    <property type="project" value="TreeGrafter"/>
</dbReference>
<dbReference type="Proteomes" id="UP000030019">
    <property type="component" value="Unassembled WGS sequence"/>
</dbReference>
<organism evidence="4 5">
    <name type="scientific">Streptococcus sinensis</name>
    <dbReference type="NCBI Taxonomy" id="176090"/>
    <lineage>
        <taxon>Bacteria</taxon>
        <taxon>Bacillati</taxon>
        <taxon>Bacillota</taxon>
        <taxon>Bacilli</taxon>
        <taxon>Lactobacillales</taxon>
        <taxon>Streptococcaceae</taxon>
        <taxon>Streptococcus</taxon>
    </lineage>
</organism>
<dbReference type="Pfam" id="PF00300">
    <property type="entry name" value="His_Phos_1"/>
    <property type="match status" value="1"/>
</dbReference>
<evidence type="ECO:0000313" key="5">
    <source>
        <dbReference type="Proteomes" id="UP000030019"/>
    </source>
</evidence>
<feature type="binding site" evidence="3">
    <location>
        <position position="62"/>
    </location>
    <ligand>
        <name>substrate</name>
    </ligand>
</feature>
<gene>
    <name evidence="4" type="ORF">SSIN_0795</name>
</gene>
<dbReference type="CDD" id="cd07067">
    <property type="entry name" value="HP_PGM_like"/>
    <property type="match status" value="1"/>
</dbReference>
<dbReference type="SMART" id="SM00855">
    <property type="entry name" value="PGAM"/>
    <property type="match status" value="1"/>
</dbReference>
<dbReference type="GO" id="GO:0005829">
    <property type="term" value="C:cytosol"/>
    <property type="evidence" value="ECO:0007669"/>
    <property type="project" value="TreeGrafter"/>
</dbReference>
<dbReference type="GO" id="GO:0045820">
    <property type="term" value="P:negative regulation of glycolytic process"/>
    <property type="evidence" value="ECO:0007669"/>
    <property type="project" value="TreeGrafter"/>
</dbReference>
<dbReference type="PANTHER" id="PTHR46517">
    <property type="entry name" value="FRUCTOSE-2,6-BISPHOSPHATASE TIGAR"/>
    <property type="match status" value="1"/>
</dbReference>
<proteinExistence type="predicted"/>